<dbReference type="OrthoDB" id="3574452at2"/>
<keyword evidence="4 7" id="KW-0812">Transmembrane</keyword>
<dbReference type="CDD" id="cd06261">
    <property type="entry name" value="TM_PBP2"/>
    <property type="match status" value="1"/>
</dbReference>
<proteinExistence type="inferred from homology"/>
<keyword evidence="3" id="KW-1003">Cell membrane</keyword>
<dbReference type="GO" id="GO:0005886">
    <property type="term" value="C:plasma membrane"/>
    <property type="evidence" value="ECO:0007669"/>
    <property type="project" value="UniProtKB-SubCell"/>
</dbReference>
<name>A0A1R4ITU6_9MICO</name>
<dbReference type="GO" id="GO:0055085">
    <property type="term" value="P:transmembrane transport"/>
    <property type="evidence" value="ECO:0007669"/>
    <property type="project" value="InterPro"/>
</dbReference>
<sequence length="271" mass="27892">MTAATAVPSAPVVARRRGLPPALASALPPLVLVVVALLLWELAVRALEIPAFLLPAPSAIGAEFARLTPQIVEASVATGTNALLGLVISAVVAVLLAIAASGARVVDGMLAPVVVALAVVPIAAVAPVFYIMFGSSSETGRVIVVAIAVFVPVFVNALRGLRQVSPVHRELLRALNITGWRAVRTVTVPTALPFVFTGLRQASSLAVISALVSEYFGGPKTGIGSQITTAASGSNYAQAWAFVLGAIVTGLAFYLVTLALERVVSRHRPSP</sequence>
<dbReference type="InterPro" id="IPR000515">
    <property type="entry name" value="MetI-like"/>
</dbReference>
<dbReference type="RefSeq" id="WP_087136309.1">
    <property type="nucleotide sequence ID" value="NZ_FUKR01000022.1"/>
</dbReference>
<feature type="transmembrane region" description="Helical" evidence="7">
    <location>
        <begin position="110"/>
        <end position="133"/>
    </location>
</feature>
<evidence type="ECO:0000256" key="1">
    <source>
        <dbReference type="ARBA" id="ARBA00004651"/>
    </source>
</evidence>
<dbReference type="Gene3D" id="1.10.3720.10">
    <property type="entry name" value="MetI-like"/>
    <property type="match status" value="1"/>
</dbReference>
<feature type="transmembrane region" description="Helical" evidence="7">
    <location>
        <begin position="182"/>
        <end position="199"/>
    </location>
</feature>
<evidence type="ECO:0000256" key="2">
    <source>
        <dbReference type="ARBA" id="ARBA00022448"/>
    </source>
</evidence>
<feature type="transmembrane region" description="Helical" evidence="7">
    <location>
        <begin position="82"/>
        <end position="103"/>
    </location>
</feature>
<evidence type="ECO:0000256" key="5">
    <source>
        <dbReference type="ARBA" id="ARBA00022989"/>
    </source>
</evidence>
<dbReference type="PROSITE" id="PS50928">
    <property type="entry name" value="ABC_TM1"/>
    <property type="match status" value="1"/>
</dbReference>
<dbReference type="AlphaFoldDB" id="A0A1R4ITU6"/>
<comment type="similarity">
    <text evidence="7">Belongs to the binding-protein-dependent transport system permease family.</text>
</comment>
<feature type="transmembrane region" description="Helical" evidence="7">
    <location>
        <begin position="239"/>
        <end position="260"/>
    </location>
</feature>
<reference evidence="10" key="1">
    <citation type="submission" date="2017-02" db="EMBL/GenBank/DDBJ databases">
        <authorList>
            <person name="Dridi B."/>
        </authorList>
    </citation>
    <scope>NUCLEOTIDE SEQUENCE [LARGE SCALE GENOMIC DNA]</scope>
    <source>
        <strain evidence="10">EB411</strain>
    </source>
</reference>
<feature type="transmembrane region" description="Helical" evidence="7">
    <location>
        <begin position="21"/>
        <end position="40"/>
    </location>
</feature>
<dbReference type="PANTHER" id="PTHR30151">
    <property type="entry name" value="ALKANE SULFONATE ABC TRANSPORTER-RELATED, MEMBRANE SUBUNIT"/>
    <property type="match status" value="1"/>
</dbReference>
<dbReference type="SUPFAM" id="SSF161098">
    <property type="entry name" value="MetI-like"/>
    <property type="match status" value="1"/>
</dbReference>
<accession>A0A1R4ITU6</accession>
<evidence type="ECO:0000256" key="3">
    <source>
        <dbReference type="ARBA" id="ARBA00022475"/>
    </source>
</evidence>
<feature type="domain" description="ABC transmembrane type-1" evidence="8">
    <location>
        <begin position="75"/>
        <end position="264"/>
    </location>
</feature>
<dbReference type="InterPro" id="IPR035906">
    <property type="entry name" value="MetI-like_sf"/>
</dbReference>
<evidence type="ECO:0000256" key="7">
    <source>
        <dbReference type="RuleBase" id="RU363032"/>
    </source>
</evidence>
<feature type="transmembrane region" description="Helical" evidence="7">
    <location>
        <begin position="139"/>
        <end position="161"/>
    </location>
</feature>
<comment type="subcellular location">
    <subcellularLocation>
        <location evidence="1 7">Cell membrane</location>
        <topology evidence="1 7">Multi-pass membrane protein</topology>
    </subcellularLocation>
</comment>
<dbReference type="Pfam" id="PF00528">
    <property type="entry name" value="BPD_transp_1"/>
    <property type="match status" value="1"/>
</dbReference>
<evidence type="ECO:0000313" key="10">
    <source>
        <dbReference type="Proteomes" id="UP000196778"/>
    </source>
</evidence>
<keyword evidence="5 7" id="KW-1133">Transmembrane helix</keyword>
<evidence type="ECO:0000259" key="8">
    <source>
        <dbReference type="PROSITE" id="PS50928"/>
    </source>
</evidence>
<evidence type="ECO:0000313" key="9">
    <source>
        <dbReference type="EMBL" id="SJN23282.1"/>
    </source>
</evidence>
<organism evidence="9 10">
    <name type="scientific">Mycetocola reblochoni REB411</name>
    <dbReference type="NCBI Taxonomy" id="1255698"/>
    <lineage>
        <taxon>Bacteria</taxon>
        <taxon>Bacillati</taxon>
        <taxon>Actinomycetota</taxon>
        <taxon>Actinomycetes</taxon>
        <taxon>Micrococcales</taxon>
        <taxon>Microbacteriaceae</taxon>
        <taxon>Mycetocola</taxon>
    </lineage>
</organism>
<gene>
    <name evidence="9" type="ORF">FM119_03560</name>
</gene>
<dbReference type="PANTHER" id="PTHR30151:SF0">
    <property type="entry name" value="ABC TRANSPORTER PERMEASE PROTEIN MJ0413-RELATED"/>
    <property type="match status" value="1"/>
</dbReference>
<keyword evidence="10" id="KW-1185">Reference proteome</keyword>
<protein>
    <submittedName>
        <fullName evidence="9">Pyrimidine ABC transporter, transmembrane component 1</fullName>
    </submittedName>
</protein>
<keyword evidence="2 7" id="KW-0813">Transport</keyword>
<evidence type="ECO:0000256" key="4">
    <source>
        <dbReference type="ARBA" id="ARBA00022692"/>
    </source>
</evidence>
<evidence type="ECO:0000256" key="6">
    <source>
        <dbReference type="ARBA" id="ARBA00023136"/>
    </source>
</evidence>
<dbReference type="EMBL" id="FUKR01000022">
    <property type="protein sequence ID" value="SJN23282.1"/>
    <property type="molecule type" value="Genomic_DNA"/>
</dbReference>
<keyword evidence="6 7" id="KW-0472">Membrane</keyword>
<dbReference type="Proteomes" id="UP000196778">
    <property type="component" value="Unassembled WGS sequence"/>
</dbReference>